<comment type="caution">
    <text evidence="1">The sequence shown here is derived from an EMBL/GenBank/DDBJ whole genome shotgun (WGS) entry which is preliminary data.</text>
</comment>
<dbReference type="EMBL" id="CM045872">
    <property type="protein sequence ID" value="KAI7949616.1"/>
    <property type="molecule type" value="Genomic_DNA"/>
</dbReference>
<sequence>MPSGPMVVAHFGPSWTHLSDKPPTFPGRHSPSSTLSNGPPVSEIVSWGDKLNSHLGYGVKYWQLAGEPAMYYMKHWQDTVVVLIEHLLQWSPGNNHPYLAGYLQARGGHPSDMSQLSCFAPSNWMLGGKLLQNEAIFMLGVGMAETCYQMDSSSRESHGSDVRPKRKTPWQVVNTKLFIRPEVAETIWYAWRLTRDTQWQERAWSLFLASEIHFKSTGGNYLHKDSNIDSCSPKHNSTFVQPFLSLSSTARNKRCPRYFPFGFGILSDSYSSLILAFLVAFVHRSSETFLFGKLDFSTPTHIISHIYVLRNPARNYFQLIAGKLSQLVKRDHGN</sequence>
<reference evidence="2" key="2">
    <citation type="journal article" date="2018" name="Mol. Plant Microbe Interact.">
        <title>Genome sequence resources for the wheat stripe rust pathogen (Puccinia striiformis f. sp. tritici) and the barley stripe rust pathogen (Puccinia striiformis f. sp. hordei).</title>
        <authorList>
            <person name="Xia C."/>
            <person name="Wang M."/>
            <person name="Yin C."/>
            <person name="Cornejo O.E."/>
            <person name="Hulbert S.H."/>
            <person name="Chen X."/>
        </authorList>
    </citation>
    <scope>NUCLEOTIDE SEQUENCE [LARGE SCALE GENOMIC DNA]</scope>
    <source>
        <strain evidence="2">93-210</strain>
    </source>
</reference>
<protein>
    <submittedName>
        <fullName evidence="1">Uncharacterized protein</fullName>
    </submittedName>
</protein>
<keyword evidence="2" id="KW-1185">Reference proteome</keyword>
<evidence type="ECO:0000313" key="1">
    <source>
        <dbReference type="EMBL" id="KAI7949616.1"/>
    </source>
</evidence>
<reference evidence="2" key="1">
    <citation type="journal article" date="2018" name="BMC Genomics">
        <title>Genomic insights into host adaptation between the wheat stripe rust pathogen (Puccinia striiformis f. sp. tritici) and the barley stripe rust pathogen (Puccinia striiformis f. sp. hordei).</title>
        <authorList>
            <person name="Xia C."/>
            <person name="Wang M."/>
            <person name="Yin C."/>
            <person name="Cornejo O.E."/>
            <person name="Hulbert S.H."/>
            <person name="Chen X."/>
        </authorList>
    </citation>
    <scope>NUCLEOTIDE SEQUENCE [LARGE SCALE GENOMIC DNA]</scope>
    <source>
        <strain evidence="2">93-210</strain>
    </source>
</reference>
<organism evidence="1 2">
    <name type="scientific">Puccinia striiformis f. sp. tritici</name>
    <dbReference type="NCBI Taxonomy" id="168172"/>
    <lineage>
        <taxon>Eukaryota</taxon>
        <taxon>Fungi</taxon>
        <taxon>Dikarya</taxon>
        <taxon>Basidiomycota</taxon>
        <taxon>Pucciniomycotina</taxon>
        <taxon>Pucciniomycetes</taxon>
        <taxon>Pucciniales</taxon>
        <taxon>Pucciniaceae</taxon>
        <taxon>Puccinia</taxon>
    </lineage>
</organism>
<gene>
    <name evidence="1" type="ORF">MJO28_008437</name>
</gene>
<evidence type="ECO:0000313" key="2">
    <source>
        <dbReference type="Proteomes" id="UP001060170"/>
    </source>
</evidence>
<reference evidence="1 2" key="3">
    <citation type="journal article" date="2022" name="Microbiol. Spectr.">
        <title>Folding features and dynamics of 3D genome architecture in plant fungal pathogens.</title>
        <authorList>
            <person name="Xia C."/>
        </authorList>
    </citation>
    <scope>NUCLEOTIDE SEQUENCE [LARGE SCALE GENOMIC DNA]</scope>
    <source>
        <strain evidence="1 2">93-210</strain>
    </source>
</reference>
<accession>A0ACC0EC76</accession>
<dbReference type="Proteomes" id="UP001060170">
    <property type="component" value="Chromosome 8"/>
</dbReference>
<name>A0ACC0EC76_9BASI</name>
<proteinExistence type="predicted"/>